<feature type="domain" description="SH3b" evidence="4">
    <location>
        <begin position="187"/>
        <end position="249"/>
    </location>
</feature>
<gene>
    <name evidence="5" type="ORF">FGM01_06230</name>
</gene>
<protein>
    <submittedName>
        <fullName evidence="5">Tetratricopeptide repeat protein</fullName>
    </submittedName>
</protein>
<evidence type="ECO:0000313" key="6">
    <source>
        <dbReference type="Proteomes" id="UP000315131"/>
    </source>
</evidence>
<feature type="transmembrane region" description="Helical" evidence="2">
    <location>
        <begin position="158"/>
        <end position="178"/>
    </location>
</feature>
<dbReference type="InterPro" id="IPR003646">
    <property type="entry name" value="SH3-like_bac-type"/>
</dbReference>
<keyword evidence="2" id="KW-0472">Membrane</keyword>
<dbReference type="Gene3D" id="2.30.30.40">
    <property type="entry name" value="SH3 Domains"/>
    <property type="match status" value="1"/>
</dbReference>
<dbReference type="EMBL" id="VHSF01000001">
    <property type="protein sequence ID" value="TRO67479.1"/>
    <property type="molecule type" value="Genomic_DNA"/>
</dbReference>
<feature type="repeat" description="TPR" evidence="1">
    <location>
        <begin position="54"/>
        <end position="87"/>
    </location>
</feature>
<dbReference type="Gene3D" id="1.25.40.10">
    <property type="entry name" value="Tetratricopeptide repeat domain"/>
    <property type="match status" value="1"/>
</dbReference>
<feature type="transmembrane region" description="Helical" evidence="2">
    <location>
        <begin position="129"/>
        <end position="149"/>
    </location>
</feature>
<name>A0A550I936_9FLAO</name>
<dbReference type="PROSITE" id="PS50005">
    <property type="entry name" value="TPR"/>
    <property type="match status" value="1"/>
</dbReference>
<feature type="chain" id="PRO_5022098824" evidence="3">
    <location>
        <begin position="21"/>
        <end position="249"/>
    </location>
</feature>
<keyword evidence="3" id="KW-0732">Signal</keyword>
<dbReference type="Pfam" id="PF06347">
    <property type="entry name" value="SH3_4"/>
    <property type="match status" value="1"/>
</dbReference>
<proteinExistence type="predicted"/>
<dbReference type="InterPro" id="IPR010466">
    <property type="entry name" value="DUF1058"/>
</dbReference>
<keyword evidence="1" id="KW-0802">TPR repeat</keyword>
<dbReference type="InterPro" id="IPR011990">
    <property type="entry name" value="TPR-like_helical_dom_sf"/>
</dbReference>
<dbReference type="SMART" id="SM00028">
    <property type="entry name" value="TPR"/>
    <property type="match status" value="2"/>
</dbReference>
<accession>A0A550I936</accession>
<evidence type="ECO:0000256" key="3">
    <source>
        <dbReference type="SAM" id="SignalP"/>
    </source>
</evidence>
<dbReference type="Proteomes" id="UP000315131">
    <property type="component" value="Unassembled WGS sequence"/>
</dbReference>
<dbReference type="PROSITE" id="PS50293">
    <property type="entry name" value="TPR_REGION"/>
    <property type="match status" value="1"/>
</dbReference>
<dbReference type="SMART" id="SM00287">
    <property type="entry name" value="SH3b"/>
    <property type="match status" value="1"/>
</dbReference>
<sequence length="249" mass="28814">MRKLILICFLFISFSGFSQNDDIFEEANTAYQQGNYQEAVKGYEAILANGETSAELYFNLGNAHYKLNHVAPSIYYYEKALQLDPTDEDIQNNIEFARNMAIDDIESIEKTGFDQWLISFTSFFNYTTWAVMAIIFSICFVSLFLLYYFSGRPLYKRLFFGGAMLSALLSVLSVIFAFQQQDFIQDNQYAIIFKEEIEVRDEPNLRGEASYELHEGTKARVLEDYQEWSRIELANGAQGWVKSADIRML</sequence>
<evidence type="ECO:0000256" key="2">
    <source>
        <dbReference type="SAM" id="Phobius"/>
    </source>
</evidence>
<dbReference type="RefSeq" id="WP_143410253.1">
    <property type="nucleotide sequence ID" value="NZ_VHSF01000001.1"/>
</dbReference>
<organism evidence="5 6">
    <name type="scientific">Christiangramia sabulilitoris</name>
    <dbReference type="NCBI Taxonomy" id="2583991"/>
    <lineage>
        <taxon>Bacteria</taxon>
        <taxon>Pseudomonadati</taxon>
        <taxon>Bacteroidota</taxon>
        <taxon>Flavobacteriia</taxon>
        <taxon>Flavobacteriales</taxon>
        <taxon>Flavobacteriaceae</taxon>
        <taxon>Christiangramia</taxon>
    </lineage>
</organism>
<keyword evidence="2" id="KW-0812">Transmembrane</keyword>
<evidence type="ECO:0000313" key="5">
    <source>
        <dbReference type="EMBL" id="TRO67479.1"/>
    </source>
</evidence>
<evidence type="ECO:0000259" key="4">
    <source>
        <dbReference type="SMART" id="SM00287"/>
    </source>
</evidence>
<dbReference type="Pfam" id="PF13432">
    <property type="entry name" value="TPR_16"/>
    <property type="match status" value="1"/>
</dbReference>
<dbReference type="InterPro" id="IPR019734">
    <property type="entry name" value="TPR_rpt"/>
</dbReference>
<comment type="caution">
    <text evidence="5">The sequence shown here is derived from an EMBL/GenBank/DDBJ whole genome shotgun (WGS) entry which is preliminary data.</text>
</comment>
<dbReference type="SUPFAM" id="SSF48452">
    <property type="entry name" value="TPR-like"/>
    <property type="match status" value="1"/>
</dbReference>
<evidence type="ECO:0000256" key="1">
    <source>
        <dbReference type="PROSITE-ProRule" id="PRU00339"/>
    </source>
</evidence>
<keyword evidence="2" id="KW-1133">Transmembrane helix</keyword>
<keyword evidence="6" id="KW-1185">Reference proteome</keyword>
<dbReference type="AlphaFoldDB" id="A0A550I936"/>
<dbReference type="OrthoDB" id="9776208at2"/>
<feature type="signal peptide" evidence="3">
    <location>
        <begin position="1"/>
        <end position="20"/>
    </location>
</feature>
<reference evidence="5 6" key="1">
    <citation type="submission" date="2019-06" db="EMBL/GenBank/DDBJ databases">
        <title>Gramella sabulilitoris sp. nov., isolated from a marine sand.</title>
        <authorList>
            <person name="Yoon J.-H."/>
        </authorList>
    </citation>
    <scope>NUCLEOTIDE SEQUENCE [LARGE SCALE GENOMIC DNA]</scope>
    <source>
        <strain evidence="5 6">HSMS-1</strain>
    </source>
</reference>